<dbReference type="Proteomes" id="UP000503840">
    <property type="component" value="Unassembled WGS sequence"/>
</dbReference>
<organism evidence="1 2">
    <name type="scientific">Desulfovibrio subterraneus</name>
    <dbReference type="NCBI Taxonomy" id="2718620"/>
    <lineage>
        <taxon>Bacteria</taxon>
        <taxon>Pseudomonadati</taxon>
        <taxon>Thermodesulfobacteriota</taxon>
        <taxon>Desulfovibrionia</taxon>
        <taxon>Desulfovibrionales</taxon>
        <taxon>Desulfovibrionaceae</taxon>
        <taxon>Desulfovibrio</taxon>
    </lineage>
</organism>
<accession>A0A7J0BJH6</accession>
<evidence type="ECO:0000313" key="2">
    <source>
        <dbReference type="Proteomes" id="UP000503840"/>
    </source>
</evidence>
<protein>
    <submittedName>
        <fullName evidence="1">Restriction endonuclease</fullName>
    </submittedName>
</protein>
<keyword evidence="1" id="KW-0540">Nuclease</keyword>
<keyword evidence="1" id="KW-0378">Hydrolase</keyword>
<dbReference type="Pfam" id="PF10117">
    <property type="entry name" value="McrBC"/>
    <property type="match status" value="1"/>
</dbReference>
<dbReference type="EMBL" id="BLVO01000013">
    <property type="protein sequence ID" value="GFM33718.1"/>
    <property type="molecule type" value="Genomic_DNA"/>
</dbReference>
<dbReference type="AlphaFoldDB" id="A0A7J0BJH6"/>
<name>A0A7J0BJH6_9BACT</name>
<dbReference type="PANTHER" id="PTHR38733">
    <property type="entry name" value="PROTEIN MCRC"/>
    <property type="match status" value="1"/>
</dbReference>
<sequence>MIHVVIKEHGYIFAQGGLPPISSDAENFKTVSEADFAYLKTLVLSEENEDADSLLKLTSIRRKEALKFTNYAGILQTPAGTIIEILPKIYDPTGKEEPEKDARLTFLEMLSCFKDLQYKKSDTALLNEGKTPLLEFFIRYFLNQITQLIRYGIRSDYVEREDNQSFIKGKLALQKHIRLNAGHRERNYVQYDEFNPNRPENRLIKSTLIKVSKLAQSVQSQKLCRDHLFTFYDIPHSTNYIADFQHCRADRNLAHYEEVMRWCRILLNNNAPLPQSGRNECISILFPMEKVFEEYVAEQLRKSDWKVKTQLNSEHLVQRHKNKKFFVLKPDLELIRNGSRVIADTKWKMINPNISRYGISRADLYQIFAYGHKYFQADDEKEVALIYPRTDKFTSPIDSFEFEEKHTLRVLPFDIKNKRLILD</sequence>
<comment type="caution">
    <text evidence="1">The sequence shown here is derived from an EMBL/GenBank/DDBJ whole genome shotgun (WGS) entry which is preliminary data.</text>
</comment>
<dbReference type="GO" id="GO:0004519">
    <property type="term" value="F:endonuclease activity"/>
    <property type="evidence" value="ECO:0007669"/>
    <property type="project" value="UniProtKB-KW"/>
</dbReference>
<dbReference type="RefSeq" id="WP_174405353.1">
    <property type="nucleotide sequence ID" value="NZ_BLVO01000013.1"/>
</dbReference>
<evidence type="ECO:0000313" key="1">
    <source>
        <dbReference type="EMBL" id="GFM33718.1"/>
    </source>
</evidence>
<keyword evidence="1" id="KW-0255">Endonuclease</keyword>
<proteinExistence type="predicted"/>
<dbReference type="PANTHER" id="PTHR38733:SF1">
    <property type="entry name" value="TYPE IV METHYL-DIRECTED RESTRICTION ENZYME ECOKMCRBC"/>
    <property type="match status" value="1"/>
</dbReference>
<keyword evidence="2" id="KW-1185">Reference proteome</keyword>
<dbReference type="InterPro" id="IPR019292">
    <property type="entry name" value="McrC"/>
</dbReference>
<gene>
    <name evidence="1" type="ORF">DSM101010T_20830</name>
</gene>
<reference evidence="1 2" key="1">
    <citation type="submission" date="2020-05" db="EMBL/GenBank/DDBJ databases">
        <title>Draft genome sequence of Desulfovibrio sp. strain HN2T.</title>
        <authorList>
            <person name="Ueno A."/>
            <person name="Tamazawa S."/>
            <person name="Tamamura S."/>
            <person name="Murakami T."/>
            <person name="Kiyama T."/>
            <person name="Inomata H."/>
            <person name="Amano Y."/>
            <person name="Miyakawa K."/>
            <person name="Tamaki H."/>
            <person name="Naganuma T."/>
            <person name="Kaneko K."/>
        </authorList>
    </citation>
    <scope>NUCLEOTIDE SEQUENCE [LARGE SCALE GENOMIC DNA]</scope>
    <source>
        <strain evidence="1 2">HN2</strain>
    </source>
</reference>